<reference evidence="3" key="2">
    <citation type="submission" date="2015-08" db="UniProtKB">
        <authorList>
            <consortium name="WormBaseParasite"/>
        </authorList>
    </citation>
    <scope>IDENTIFICATION</scope>
</reference>
<accession>A0A0K0FR88</accession>
<keyword evidence="1" id="KW-0472">Membrane</keyword>
<organism evidence="2 3">
    <name type="scientific">Strongyloides venezuelensis</name>
    <name type="common">Threadworm</name>
    <dbReference type="NCBI Taxonomy" id="75913"/>
    <lineage>
        <taxon>Eukaryota</taxon>
        <taxon>Metazoa</taxon>
        <taxon>Ecdysozoa</taxon>
        <taxon>Nematoda</taxon>
        <taxon>Chromadorea</taxon>
        <taxon>Rhabditida</taxon>
        <taxon>Tylenchina</taxon>
        <taxon>Panagrolaimomorpha</taxon>
        <taxon>Strongyloidoidea</taxon>
        <taxon>Strongyloididae</taxon>
        <taxon>Strongyloides</taxon>
    </lineage>
</organism>
<feature type="transmembrane region" description="Helical" evidence="1">
    <location>
        <begin position="55"/>
        <end position="82"/>
    </location>
</feature>
<dbReference type="WBParaSite" id="SVE_1230500.1">
    <property type="protein sequence ID" value="SVE_1230500.1"/>
    <property type="gene ID" value="SVE_1230500"/>
</dbReference>
<sequence>MKFFISVIKCYVLWNILLIGVIAPHSDVDDLFNKYKTRKDYYEDSGNENDDLMYFWLPIVYIQIAVLVFLVIVGIDYIYYFLIGDMRNDRRMIRGKRPLKKEERQTGRNRKK</sequence>
<name>A0A0K0FR88_STRVS</name>
<keyword evidence="1" id="KW-0812">Transmembrane</keyword>
<evidence type="ECO:0000313" key="2">
    <source>
        <dbReference type="Proteomes" id="UP000035680"/>
    </source>
</evidence>
<keyword evidence="1" id="KW-1133">Transmembrane helix</keyword>
<proteinExistence type="predicted"/>
<evidence type="ECO:0000256" key="1">
    <source>
        <dbReference type="SAM" id="Phobius"/>
    </source>
</evidence>
<feature type="transmembrane region" description="Helical" evidence="1">
    <location>
        <begin position="7"/>
        <end position="26"/>
    </location>
</feature>
<dbReference type="Proteomes" id="UP000035680">
    <property type="component" value="Unassembled WGS sequence"/>
</dbReference>
<dbReference type="AlphaFoldDB" id="A0A0K0FR88"/>
<keyword evidence="2" id="KW-1185">Reference proteome</keyword>
<evidence type="ECO:0000313" key="3">
    <source>
        <dbReference type="WBParaSite" id="SVE_1230500.1"/>
    </source>
</evidence>
<reference evidence="2" key="1">
    <citation type="submission" date="2014-07" db="EMBL/GenBank/DDBJ databases">
        <authorList>
            <person name="Martin A.A"/>
            <person name="De Silva N."/>
        </authorList>
    </citation>
    <scope>NUCLEOTIDE SEQUENCE</scope>
</reference>
<protein>
    <submittedName>
        <fullName evidence="3">Ribonuclease kappa</fullName>
    </submittedName>
</protein>